<dbReference type="RefSeq" id="WP_344901024.1">
    <property type="nucleotide sequence ID" value="NZ_BAAAYO010000001.1"/>
</dbReference>
<sequence>MNLAAVDKINFAGFGGKVMLIDLNLNRTMYNFDKLKMLMPMGSHKNIAIPLDAHFKWKALSFKRFDFLVCRNKHGQDLLALVKNGQHSLIISRTASAVLKNLRNRREAGSKVLRRHATTYGRDWHSAHAACKSNGWRASAVRRRRLGAD</sequence>
<proteinExistence type="predicted"/>
<reference evidence="1 2" key="1">
    <citation type="submission" date="2024-09" db="EMBL/GenBank/DDBJ databases">
        <authorList>
            <person name="Sun Q."/>
            <person name="Mori K."/>
        </authorList>
    </citation>
    <scope>NUCLEOTIDE SEQUENCE [LARGE SCALE GENOMIC DNA]</scope>
    <source>
        <strain evidence="1 2">JCM 12520</strain>
    </source>
</reference>
<organism evidence="1 2">
    <name type="scientific">Paenibacillus hodogayensis</name>
    <dbReference type="NCBI Taxonomy" id="279208"/>
    <lineage>
        <taxon>Bacteria</taxon>
        <taxon>Bacillati</taxon>
        <taxon>Bacillota</taxon>
        <taxon>Bacilli</taxon>
        <taxon>Bacillales</taxon>
        <taxon>Paenibacillaceae</taxon>
        <taxon>Paenibacillus</taxon>
    </lineage>
</organism>
<comment type="caution">
    <text evidence="1">The sequence shown here is derived from an EMBL/GenBank/DDBJ whole genome shotgun (WGS) entry which is preliminary data.</text>
</comment>
<name>A0ABV5VZD6_9BACL</name>
<dbReference type="EMBL" id="JBHMAG010000012">
    <property type="protein sequence ID" value="MFB9753566.1"/>
    <property type="molecule type" value="Genomic_DNA"/>
</dbReference>
<evidence type="ECO:0000313" key="1">
    <source>
        <dbReference type="EMBL" id="MFB9753566.1"/>
    </source>
</evidence>
<accession>A0ABV5VZD6</accession>
<dbReference type="Proteomes" id="UP001589619">
    <property type="component" value="Unassembled WGS sequence"/>
</dbReference>
<evidence type="ECO:0000313" key="2">
    <source>
        <dbReference type="Proteomes" id="UP001589619"/>
    </source>
</evidence>
<gene>
    <name evidence="1" type="ORF">ACFFNY_18520</name>
</gene>
<keyword evidence="2" id="KW-1185">Reference proteome</keyword>
<protein>
    <submittedName>
        <fullName evidence="1">Uncharacterized protein</fullName>
    </submittedName>
</protein>